<evidence type="ECO:0000313" key="1">
    <source>
        <dbReference type="EMBL" id="MBS3021803.1"/>
    </source>
</evidence>
<comment type="caution">
    <text evidence="1">The sequence shown here is derived from an EMBL/GenBank/DDBJ whole genome shotgun (WGS) entry which is preliminary data.</text>
</comment>
<proteinExistence type="predicted"/>
<accession>A0ABS5LZ65</accession>
<name>A0ABS5LZ65_9BURK</name>
<organism evidence="1 2">
    <name type="scientific">Comamonas brasiliensis</name>
    <dbReference type="NCBI Taxonomy" id="1812482"/>
    <lineage>
        <taxon>Bacteria</taxon>
        <taxon>Pseudomonadati</taxon>
        <taxon>Pseudomonadota</taxon>
        <taxon>Betaproteobacteria</taxon>
        <taxon>Burkholderiales</taxon>
        <taxon>Comamonadaceae</taxon>
        <taxon>Comamonas</taxon>
    </lineage>
</organism>
<dbReference type="EMBL" id="JAANES010000007">
    <property type="protein sequence ID" value="MBS3021803.1"/>
    <property type="molecule type" value="Genomic_DNA"/>
</dbReference>
<gene>
    <name evidence="1" type="ORF">DJFAAGMI_04580</name>
</gene>
<evidence type="ECO:0000313" key="2">
    <source>
        <dbReference type="Proteomes" id="UP001647436"/>
    </source>
</evidence>
<sequence length="29" mass="3522">MGNPGHKSLRQYRNRLGMELPYTRWNQFA</sequence>
<protein>
    <recommendedName>
        <fullName evidence="3">AraC family transcriptional regulator</fullName>
    </recommendedName>
</protein>
<keyword evidence="2" id="KW-1185">Reference proteome</keyword>
<reference evidence="1 2" key="1">
    <citation type="submission" date="2020-03" db="EMBL/GenBank/DDBJ databases">
        <title>The role of nitrogen metabolism on polyethylene biodegradation.</title>
        <authorList>
            <person name="Peixoto J."/>
            <person name="Vizzotto C.S."/>
            <person name="Ramos A."/>
            <person name="Alves G."/>
            <person name="Steindorff A."/>
            <person name="Kruger R."/>
        </authorList>
    </citation>
    <scope>NUCLEOTIDE SEQUENCE [LARGE SCALE GENOMIC DNA]</scope>
    <source>
        <strain evidence="1 2">PE63</strain>
    </source>
</reference>
<evidence type="ECO:0008006" key="3">
    <source>
        <dbReference type="Google" id="ProtNLM"/>
    </source>
</evidence>
<dbReference type="Proteomes" id="UP001647436">
    <property type="component" value="Unassembled WGS sequence"/>
</dbReference>